<organism evidence="7 8">
    <name type="scientific">Neptunicoccus cionae</name>
    <dbReference type="NCBI Taxonomy" id="2035344"/>
    <lineage>
        <taxon>Bacteria</taxon>
        <taxon>Pseudomonadati</taxon>
        <taxon>Pseudomonadota</taxon>
        <taxon>Alphaproteobacteria</taxon>
        <taxon>Rhodobacterales</taxon>
        <taxon>Paracoccaceae</taxon>
        <taxon>Neptunicoccus</taxon>
    </lineage>
</organism>
<reference evidence="7" key="2">
    <citation type="submission" date="2020-09" db="EMBL/GenBank/DDBJ databases">
        <authorList>
            <person name="Sun Q."/>
            <person name="Zhou Y."/>
        </authorList>
    </citation>
    <scope>NUCLEOTIDE SEQUENCE</scope>
    <source>
        <strain evidence="7">CGMCC 1.15880</strain>
    </source>
</reference>
<feature type="domain" description="Aminotransferase class I/classII large" evidence="6">
    <location>
        <begin position="38"/>
        <end position="381"/>
    </location>
</feature>
<reference evidence="7" key="1">
    <citation type="journal article" date="2014" name="Int. J. Syst. Evol. Microbiol.">
        <title>Complete genome sequence of Corynebacterium casei LMG S-19264T (=DSM 44701T), isolated from a smear-ripened cheese.</title>
        <authorList>
            <consortium name="US DOE Joint Genome Institute (JGI-PGF)"/>
            <person name="Walter F."/>
            <person name="Albersmeier A."/>
            <person name="Kalinowski J."/>
            <person name="Ruckert C."/>
        </authorList>
    </citation>
    <scope>NUCLEOTIDE SEQUENCE</scope>
    <source>
        <strain evidence="7">CGMCC 1.15880</strain>
    </source>
</reference>
<evidence type="ECO:0000313" key="8">
    <source>
        <dbReference type="Proteomes" id="UP000628017"/>
    </source>
</evidence>
<dbReference type="CDD" id="cd00609">
    <property type="entry name" value="AAT_like"/>
    <property type="match status" value="1"/>
</dbReference>
<dbReference type="PANTHER" id="PTHR43525">
    <property type="entry name" value="PROTEIN MALY"/>
    <property type="match status" value="1"/>
</dbReference>
<dbReference type="Gene3D" id="3.40.640.10">
    <property type="entry name" value="Type I PLP-dependent aspartate aminotransferase-like (Major domain)"/>
    <property type="match status" value="1"/>
</dbReference>
<evidence type="ECO:0000256" key="3">
    <source>
        <dbReference type="ARBA" id="ARBA00022898"/>
    </source>
</evidence>
<accession>A0A916VTH0</accession>
<keyword evidence="7" id="KW-0032">Aminotransferase</keyword>
<dbReference type="GO" id="GO:0008483">
    <property type="term" value="F:transaminase activity"/>
    <property type="evidence" value="ECO:0007669"/>
    <property type="project" value="UniProtKB-KW"/>
</dbReference>
<evidence type="ECO:0000256" key="2">
    <source>
        <dbReference type="ARBA" id="ARBA00012224"/>
    </source>
</evidence>
<keyword evidence="8" id="KW-1185">Reference proteome</keyword>
<evidence type="ECO:0000313" key="7">
    <source>
        <dbReference type="EMBL" id="GGA31210.1"/>
    </source>
</evidence>
<dbReference type="Gene3D" id="3.90.1150.10">
    <property type="entry name" value="Aspartate Aminotransferase, domain 1"/>
    <property type="match status" value="1"/>
</dbReference>
<dbReference type="NCBIfam" id="TIGR04350">
    <property type="entry name" value="C_S_lyase_PatB"/>
    <property type="match status" value="1"/>
</dbReference>
<keyword evidence="4" id="KW-0456">Lyase</keyword>
<keyword evidence="3" id="KW-0663">Pyridoxal phosphate</keyword>
<dbReference type="Proteomes" id="UP000628017">
    <property type="component" value="Unassembled WGS sequence"/>
</dbReference>
<gene>
    <name evidence="7" type="primary">patB</name>
    <name evidence="7" type="ORF">GCM10011498_35510</name>
</gene>
<dbReference type="GO" id="GO:0047804">
    <property type="term" value="F:cysteine-S-conjugate beta-lyase activity"/>
    <property type="evidence" value="ECO:0007669"/>
    <property type="project" value="UniProtKB-EC"/>
</dbReference>
<evidence type="ECO:0000256" key="5">
    <source>
        <dbReference type="ARBA" id="ARBA00037974"/>
    </source>
</evidence>
<dbReference type="InterPro" id="IPR027619">
    <property type="entry name" value="C-S_lyase_PatB-like"/>
</dbReference>
<dbReference type="Pfam" id="PF00155">
    <property type="entry name" value="Aminotran_1_2"/>
    <property type="match status" value="1"/>
</dbReference>
<evidence type="ECO:0000259" key="6">
    <source>
        <dbReference type="Pfam" id="PF00155"/>
    </source>
</evidence>
<dbReference type="PANTHER" id="PTHR43525:SF1">
    <property type="entry name" value="PROTEIN MALY"/>
    <property type="match status" value="1"/>
</dbReference>
<dbReference type="EC" id="4.4.1.13" evidence="2"/>
<dbReference type="GO" id="GO:0030170">
    <property type="term" value="F:pyridoxal phosphate binding"/>
    <property type="evidence" value="ECO:0007669"/>
    <property type="project" value="InterPro"/>
</dbReference>
<dbReference type="InterPro" id="IPR015422">
    <property type="entry name" value="PyrdxlP-dep_Trfase_small"/>
</dbReference>
<protein>
    <recommendedName>
        <fullName evidence="2">cysteine-S-conjugate beta-lyase</fullName>
        <ecNumber evidence="2">4.4.1.13</ecNumber>
    </recommendedName>
</protein>
<dbReference type="EMBL" id="BMKA01000008">
    <property type="protein sequence ID" value="GGA31210.1"/>
    <property type="molecule type" value="Genomic_DNA"/>
</dbReference>
<evidence type="ECO:0000256" key="1">
    <source>
        <dbReference type="ARBA" id="ARBA00001933"/>
    </source>
</evidence>
<dbReference type="SUPFAM" id="SSF53383">
    <property type="entry name" value="PLP-dependent transferases"/>
    <property type="match status" value="1"/>
</dbReference>
<evidence type="ECO:0000256" key="4">
    <source>
        <dbReference type="ARBA" id="ARBA00023239"/>
    </source>
</evidence>
<dbReference type="AlphaFoldDB" id="A0A916VTH0"/>
<dbReference type="InterPro" id="IPR015424">
    <property type="entry name" value="PyrdxlP-dep_Trfase"/>
</dbReference>
<dbReference type="InterPro" id="IPR051798">
    <property type="entry name" value="Class-II_PLP-Dep_Aminotrans"/>
</dbReference>
<dbReference type="InterPro" id="IPR004839">
    <property type="entry name" value="Aminotransferase_I/II_large"/>
</dbReference>
<proteinExistence type="inferred from homology"/>
<keyword evidence="7" id="KW-0808">Transferase</keyword>
<name>A0A916VTH0_9RHOB</name>
<comment type="caution">
    <text evidence="7">The sequence shown here is derived from an EMBL/GenBank/DDBJ whole genome shotgun (WGS) entry which is preliminary data.</text>
</comment>
<comment type="similarity">
    <text evidence="5">Belongs to the class-II pyridoxal-phosphate-dependent aminotransferase family. MalY/PatB cystathionine beta-lyase subfamily.</text>
</comment>
<dbReference type="InterPro" id="IPR015421">
    <property type="entry name" value="PyrdxlP-dep_Trfase_major"/>
</dbReference>
<sequence>MSFDDIIDRTGTKCAKWDAVESIYGVSPNDGLPMWVADMDFRSPDCIIKAAQKLVDHGVFGYQSDYSDYHNAIIWWMKNRHGWDVKAEEIFTTFGLVNAVGMCLLAYTQPEDEIVLFTPVYHAFAKVIKNAGRKVKECQLVEQNGSYEMDFAAYEAQMTGAETMLILCSPHNPSGRVWSKEDLQNIADFAKRHDLLIVSDEIHNDIVYPGHTHLPMPVAVPDCIERLIMLTAPSKTFNVAGNHAGNVIIHDPELRAKFSAAMMGLGVSPTIFGTAMTTAAYSPEGAAWVDKLVAYLEENARVFDEGINSIPGLTSMPLQGTYLAWVDFANTGMDMAEVKDRVHKSAKIAPNDGITFGSGGETFLRFNLGTPRANVEEAISRMKEAFADLQ</sequence>
<comment type="cofactor">
    <cofactor evidence="1">
        <name>pyridoxal 5'-phosphate</name>
        <dbReference type="ChEBI" id="CHEBI:597326"/>
    </cofactor>
</comment>
<dbReference type="RefSeq" id="WP_188678455.1">
    <property type="nucleotide sequence ID" value="NZ_BMKA01000008.1"/>
</dbReference>